<keyword evidence="7" id="KW-0732">Signal</keyword>
<feature type="signal peptide" evidence="7">
    <location>
        <begin position="1"/>
        <end position="17"/>
    </location>
</feature>
<dbReference type="AlphaFoldDB" id="A0A7S0T8H6"/>
<evidence type="ECO:0000313" key="9">
    <source>
        <dbReference type="EMBL" id="CAD8728714.1"/>
    </source>
</evidence>
<dbReference type="InterPro" id="IPR001708">
    <property type="entry name" value="YidC/ALB3/OXA1/COX18"/>
</dbReference>
<keyword evidence="4" id="KW-0472">Membrane</keyword>
<dbReference type="EMBL" id="HBFG01000502">
    <property type="protein sequence ID" value="CAD8728714.1"/>
    <property type="molecule type" value="Transcribed_RNA"/>
</dbReference>
<sequence>MKFSIGVLPLLLASVNAFAPTGMSPRQSTARAVIDPSNLHDLPHHIQSFQDVMSSFSIADLDSAGLPVSDIAAAAPQIAADVAEEVSKPDNGWFGFLTGPTMAFLNLIHTAFVAVGLDSNSWGVSIIALTLSIKLLTFPLTKSQLESTQKMQALQPSLKAVQAKYQSNPEVMNQKIAELYQTNEVNPLAGCIPSIVQIPVFIGLYRAVLDLANENMLDEPFLWLPSLEGPTYGSDPTKGSAWLFDNWVNGAPSLGWEQTAAFLVLPVLLVVSQFASMEFMTPKEQKDQQPAFLKVLPLMIGYFSLNVPSALCVYWVTNNLVTTATSVIIRNSLKMEPATVGGPSGSIDVESVDVVEPVAAFSPPTIREKPDGFASGGVTPITSKSSDVVDVESTSVDSGEGIAPEAPTSSKKKRGKKRKKKRN</sequence>
<proteinExistence type="inferred from homology"/>
<feature type="domain" description="Membrane insertase YidC/Oxa/ALB C-terminal" evidence="8">
    <location>
        <begin position="122"/>
        <end position="330"/>
    </location>
</feature>
<dbReference type="InterPro" id="IPR028055">
    <property type="entry name" value="YidC/Oxa/ALB_C"/>
</dbReference>
<keyword evidence="3" id="KW-1133">Transmembrane helix</keyword>
<comment type="similarity">
    <text evidence="5">Belongs to the OXA1/ALB3/YidC family.</text>
</comment>
<evidence type="ECO:0000256" key="6">
    <source>
        <dbReference type="SAM" id="MobiDB-lite"/>
    </source>
</evidence>
<evidence type="ECO:0000256" key="4">
    <source>
        <dbReference type="ARBA" id="ARBA00023136"/>
    </source>
</evidence>
<feature type="compositionally biased region" description="Basic residues" evidence="6">
    <location>
        <begin position="410"/>
        <end position="423"/>
    </location>
</feature>
<feature type="chain" id="PRO_5031463339" description="Membrane insertase YidC/Oxa/ALB C-terminal domain-containing protein" evidence="7">
    <location>
        <begin position="18"/>
        <end position="423"/>
    </location>
</feature>
<dbReference type="InterPro" id="IPR047196">
    <property type="entry name" value="YidC_ALB_C"/>
</dbReference>
<reference evidence="9" key="1">
    <citation type="submission" date="2021-01" db="EMBL/GenBank/DDBJ databases">
        <authorList>
            <person name="Corre E."/>
            <person name="Pelletier E."/>
            <person name="Niang G."/>
            <person name="Scheremetjew M."/>
            <person name="Finn R."/>
            <person name="Kale V."/>
            <person name="Holt S."/>
            <person name="Cochrane G."/>
            <person name="Meng A."/>
            <person name="Brown T."/>
            <person name="Cohen L."/>
        </authorList>
    </citation>
    <scope>NUCLEOTIDE SEQUENCE</scope>
    <source>
        <strain evidence="9">B596</strain>
    </source>
</reference>
<dbReference type="NCBIfam" id="TIGR03592">
    <property type="entry name" value="yidC_oxa1_cterm"/>
    <property type="match status" value="1"/>
</dbReference>
<gene>
    <name evidence="9" type="ORF">PDEL0327_LOCUS371</name>
</gene>
<accession>A0A7S0T8H6</accession>
<dbReference type="PANTHER" id="PTHR12428">
    <property type="entry name" value="OXA1"/>
    <property type="match status" value="1"/>
</dbReference>
<keyword evidence="2 5" id="KW-0812">Transmembrane</keyword>
<comment type="subcellular location">
    <subcellularLocation>
        <location evidence="1 5">Membrane</location>
        <topology evidence="1 5">Multi-pass membrane protein</topology>
    </subcellularLocation>
</comment>
<evidence type="ECO:0000256" key="1">
    <source>
        <dbReference type="ARBA" id="ARBA00004141"/>
    </source>
</evidence>
<evidence type="ECO:0000256" key="7">
    <source>
        <dbReference type="SAM" id="SignalP"/>
    </source>
</evidence>
<dbReference type="Pfam" id="PF02096">
    <property type="entry name" value="60KD_IMP"/>
    <property type="match status" value="1"/>
</dbReference>
<evidence type="ECO:0000256" key="5">
    <source>
        <dbReference type="RuleBase" id="RU003945"/>
    </source>
</evidence>
<dbReference type="GO" id="GO:0016020">
    <property type="term" value="C:membrane"/>
    <property type="evidence" value="ECO:0007669"/>
    <property type="project" value="UniProtKB-SubCell"/>
</dbReference>
<evidence type="ECO:0000256" key="3">
    <source>
        <dbReference type="ARBA" id="ARBA00022989"/>
    </source>
</evidence>
<evidence type="ECO:0000256" key="2">
    <source>
        <dbReference type="ARBA" id="ARBA00022692"/>
    </source>
</evidence>
<feature type="compositionally biased region" description="Low complexity" evidence="6">
    <location>
        <begin position="383"/>
        <end position="398"/>
    </location>
</feature>
<feature type="region of interest" description="Disordered" evidence="6">
    <location>
        <begin position="366"/>
        <end position="423"/>
    </location>
</feature>
<dbReference type="CDD" id="cd20070">
    <property type="entry name" value="5TM_YidC_Alb3"/>
    <property type="match status" value="1"/>
</dbReference>
<protein>
    <recommendedName>
        <fullName evidence="8">Membrane insertase YidC/Oxa/ALB C-terminal domain-containing protein</fullName>
    </recommendedName>
</protein>
<organism evidence="9">
    <name type="scientific">Pseudo-nitzschia delicatissima</name>
    <dbReference type="NCBI Taxonomy" id="44447"/>
    <lineage>
        <taxon>Eukaryota</taxon>
        <taxon>Sar</taxon>
        <taxon>Stramenopiles</taxon>
        <taxon>Ochrophyta</taxon>
        <taxon>Bacillariophyta</taxon>
        <taxon>Bacillariophyceae</taxon>
        <taxon>Bacillariophycidae</taxon>
        <taxon>Bacillariales</taxon>
        <taxon>Bacillariaceae</taxon>
        <taxon>Pseudo-nitzschia</taxon>
    </lineage>
</organism>
<dbReference type="GO" id="GO:0051205">
    <property type="term" value="P:protein insertion into membrane"/>
    <property type="evidence" value="ECO:0007669"/>
    <property type="project" value="TreeGrafter"/>
</dbReference>
<evidence type="ECO:0000259" key="8">
    <source>
        <dbReference type="Pfam" id="PF02096"/>
    </source>
</evidence>
<dbReference type="GO" id="GO:0032977">
    <property type="term" value="F:membrane insertase activity"/>
    <property type="evidence" value="ECO:0007669"/>
    <property type="project" value="InterPro"/>
</dbReference>
<name>A0A7S0T8H6_9STRA</name>
<dbReference type="PANTHER" id="PTHR12428:SF14">
    <property type="entry name" value="ALBINO3-LIKE PROTEIN 1, CHLOROPLASTIC"/>
    <property type="match status" value="1"/>
</dbReference>